<gene>
    <name evidence="6" type="ORF">ILEXP_LOCUS1299</name>
</gene>
<reference evidence="6 7" key="1">
    <citation type="submission" date="2024-02" db="EMBL/GenBank/DDBJ databases">
        <authorList>
            <person name="Vignale AGUSTIN F."/>
            <person name="Sosa J E."/>
            <person name="Modenutti C."/>
        </authorList>
    </citation>
    <scope>NUCLEOTIDE SEQUENCE [LARGE SCALE GENOMIC DNA]</scope>
</reference>
<protein>
    <recommendedName>
        <fullName evidence="8">Golgin candidate 4</fullName>
    </recommendedName>
</protein>
<keyword evidence="3 4" id="KW-0175">Coiled coil</keyword>
<evidence type="ECO:0000256" key="3">
    <source>
        <dbReference type="ARBA" id="ARBA00023054"/>
    </source>
</evidence>
<accession>A0ABC8QPA0</accession>
<dbReference type="PANTHER" id="PTHR18921:SF2">
    <property type="entry name" value="THYROID RECEPTOR-INTERACTING PROTEIN 11"/>
    <property type="match status" value="1"/>
</dbReference>
<feature type="coiled-coil region" evidence="4">
    <location>
        <begin position="519"/>
        <end position="581"/>
    </location>
</feature>
<evidence type="ECO:0008006" key="8">
    <source>
        <dbReference type="Google" id="ProtNLM"/>
    </source>
</evidence>
<evidence type="ECO:0000313" key="7">
    <source>
        <dbReference type="Proteomes" id="UP001642360"/>
    </source>
</evidence>
<keyword evidence="7" id="KW-1185">Reference proteome</keyword>
<feature type="region of interest" description="Disordered" evidence="5">
    <location>
        <begin position="689"/>
        <end position="756"/>
    </location>
</feature>
<evidence type="ECO:0000256" key="5">
    <source>
        <dbReference type="SAM" id="MobiDB-lite"/>
    </source>
</evidence>
<comment type="caution">
    <text evidence="6">The sequence shown here is derived from an EMBL/GenBank/DDBJ whole genome shotgun (WGS) entry which is preliminary data.</text>
</comment>
<comment type="subcellular location">
    <subcellularLocation>
        <location evidence="1">Golgi apparatus</location>
    </subcellularLocation>
</comment>
<name>A0ABC8QPA0_9AQUA</name>
<evidence type="ECO:0000256" key="2">
    <source>
        <dbReference type="ARBA" id="ARBA00023034"/>
    </source>
</evidence>
<feature type="coiled-coil region" evidence="4">
    <location>
        <begin position="191"/>
        <end position="325"/>
    </location>
</feature>
<dbReference type="GO" id="GO:0005794">
    <property type="term" value="C:Golgi apparatus"/>
    <property type="evidence" value="ECO:0007669"/>
    <property type="project" value="UniProtKB-SubCell"/>
</dbReference>
<dbReference type="Proteomes" id="UP001642360">
    <property type="component" value="Unassembled WGS sequence"/>
</dbReference>
<feature type="coiled-coil region" evidence="4">
    <location>
        <begin position="67"/>
        <end position="129"/>
    </location>
</feature>
<sequence length="784" mass="88136">MMWNTIANLKENLNKIVLDVHEDDDVDELAMYNSRDGEDSSVADRRISHNFAHSKSPSSSPLANGFDSAYNSEIEQYKAEIKRLQESEAEIKALSVNYAALLKEKEDQISRLNEEKGSLKQNLDATNAALCGYRNESFKTPVNSPNVLKGSSDQLSNRQHKAVMKNSTNGVVSKQDRMSNGSTHYNMQGNIKELADLLEEKNKSLAEMQATHELQIKQLGVELDQERGKLANVHLRLQEEQKLNESFQQELNSLKVDRDNTFTEMEKTRDELDKRISDIKRLEMELHRRDNEEADDEVESLKRRIATLEMENSSLKVEKDGLEAALRVASNSSGHKISDGTSNKNSNSLNGTALSEGFLEKEEMELSLQKLKSDLKETRNARDKALQELSRLKQHLLEKESEESEKMDEDSKIIEQLRENNEYQRTQILRLEKALKQAITSQDEVRMINNHELQKSKEIIDDLNRKLANSTSIIEAKNLEVLNLQTALGQYYAEMEAKDRLAEDVTVAREQSSRLSELLKDAHQQAEVSEREKEEILAKLSQAERTLAEGKNRLNKLEEDNEKLRRALEQSMTRLNRMSMDSDFFVDRRIVIKLLVTYFQRNHSKEVLDLMVRMLGFSDEEKLRIGLAQHGAGKGVVRGVLGLPGRLVGGILGGGGGGSAEVPANMASDKQSFGDLWVDFLLKEAEEREKRESAEAVNGSKADQQKGSPNGKGAAASSLPDNTTNATAAASGFSRSNPFLDHNRSPLSRGDFLHSGGHSDLEFSTVSLTSSENSSQISRFPPRY</sequence>
<dbReference type="AlphaFoldDB" id="A0ABC8QPA0"/>
<feature type="compositionally biased region" description="Polar residues" evidence="5">
    <location>
        <begin position="719"/>
        <end position="737"/>
    </location>
</feature>
<evidence type="ECO:0000313" key="6">
    <source>
        <dbReference type="EMBL" id="CAK9134363.1"/>
    </source>
</evidence>
<evidence type="ECO:0000256" key="1">
    <source>
        <dbReference type="ARBA" id="ARBA00004555"/>
    </source>
</evidence>
<feature type="coiled-coil region" evidence="4">
    <location>
        <begin position="361"/>
        <end position="434"/>
    </location>
</feature>
<evidence type="ECO:0000256" key="4">
    <source>
        <dbReference type="SAM" id="Coils"/>
    </source>
</evidence>
<proteinExistence type="predicted"/>
<dbReference type="PANTHER" id="PTHR18921">
    <property type="entry name" value="MYOSIN HEAVY CHAIN - RELATED"/>
    <property type="match status" value="1"/>
</dbReference>
<organism evidence="6 7">
    <name type="scientific">Ilex paraguariensis</name>
    <name type="common">yerba mate</name>
    <dbReference type="NCBI Taxonomy" id="185542"/>
    <lineage>
        <taxon>Eukaryota</taxon>
        <taxon>Viridiplantae</taxon>
        <taxon>Streptophyta</taxon>
        <taxon>Embryophyta</taxon>
        <taxon>Tracheophyta</taxon>
        <taxon>Spermatophyta</taxon>
        <taxon>Magnoliopsida</taxon>
        <taxon>eudicotyledons</taxon>
        <taxon>Gunneridae</taxon>
        <taxon>Pentapetalae</taxon>
        <taxon>asterids</taxon>
        <taxon>campanulids</taxon>
        <taxon>Aquifoliales</taxon>
        <taxon>Aquifoliaceae</taxon>
        <taxon>Ilex</taxon>
    </lineage>
</organism>
<dbReference type="EMBL" id="CAUOFW020000447">
    <property type="protein sequence ID" value="CAK9134363.1"/>
    <property type="molecule type" value="Genomic_DNA"/>
</dbReference>
<keyword evidence="2" id="KW-0333">Golgi apparatus</keyword>